<dbReference type="EMBL" id="JAHQCR010000091">
    <property type="protein sequence ID" value="MBU9724268.1"/>
    <property type="molecule type" value="Genomic_DNA"/>
</dbReference>
<comment type="caution">
    <text evidence="1">The sequence shown here is derived from an EMBL/GenBank/DDBJ whole genome shotgun (WGS) entry which is preliminary data.</text>
</comment>
<dbReference type="Proteomes" id="UP000790580">
    <property type="component" value="Unassembled WGS sequence"/>
</dbReference>
<organism evidence="1 2">
    <name type="scientific">Evansella alkalicola</name>
    <dbReference type="NCBI Taxonomy" id="745819"/>
    <lineage>
        <taxon>Bacteria</taxon>
        <taxon>Bacillati</taxon>
        <taxon>Bacillota</taxon>
        <taxon>Bacilli</taxon>
        <taxon>Bacillales</taxon>
        <taxon>Bacillaceae</taxon>
        <taxon>Evansella</taxon>
    </lineage>
</organism>
<dbReference type="RefSeq" id="WP_088077149.1">
    <property type="nucleotide sequence ID" value="NZ_JAHQCR010000091.1"/>
</dbReference>
<protein>
    <recommendedName>
        <fullName evidence="3">DUF4829 domain-containing protein</fullName>
    </recommendedName>
</protein>
<reference evidence="1 2" key="1">
    <citation type="submission" date="2021-06" db="EMBL/GenBank/DDBJ databases">
        <title>Bacillus sp. RD4P76, an endophyte from a halophyte.</title>
        <authorList>
            <person name="Sun J.-Q."/>
        </authorList>
    </citation>
    <scope>NUCLEOTIDE SEQUENCE [LARGE SCALE GENOMIC DNA]</scope>
    <source>
        <strain evidence="1 2">JCM 17098</strain>
    </source>
</reference>
<evidence type="ECO:0000313" key="2">
    <source>
        <dbReference type="Proteomes" id="UP000790580"/>
    </source>
</evidence>
<proteinExistence type="predicted"/>
<accession>A0ABS6K0A7</accession>
<gene>
    <name evidence="1" type="ORF">KS407_22855</name>
</gene>
<keyword evidence="2" id="KW-1185">Reference proteome</keyword>
<evidence type="ECO:0000313" key="1">
    <source>
        <dbReference type="EMBL" id="MBU9724268.1"/>
    </source>
</evidence>
<name>A0ABS6K0A7_9BACI</name>
<evidence type="ECO:0008006" key="3">
    <source>
        <dbReference type="Google" id="ProtNLM"/>
    </source>
</evidence>
<sequence>MSKSYFSIFVMVVLVITVLFVFSEPQGNSGKTASEDLNVGQLQSENERLKTELLEQEALMAAADLVDTKEIVSAIKTVETFLETSSIEEAKPYFSKSVTFEEDTEGEENLITFPSKQLYEFVSEPDLELMDFQINIEGVVLHYHEILPEEITYLWDIHLKIEEEGWKINLIEINFSDPILTQP</sequence>